<accession>A0A9N7TRF4</accession>
<protein>
    <submittedName>
        <fullName evidence="2">Uncharacterized protein</fullName>
    </submittedName>
</protein>
<name>A0A9N7TRF4_PLEPL</name>
<dbReference type="AlphaFoldDB" id="A0A9N7TRF4"/>
<dbReference type="Proteomes" id="UP001153269">
    <property type="component" value="Unassembled WGS sequence"/>
</dbReference>
<sequence>MRANLMKMLGFMPPKLLFNLLDPSENTYYSEDAGTVLRDGGDRGYGEHVFKCCLLPERSNVLWSASVRRATTASRPRRSPEFSPAAADQEHGDQWPSGPDADHPNALFQINGVHGPDID</sequence>
<evidence type="ECO:0000256" key="1">
    <source>
        <dbReference type="SAM" id="MobiDB-lite"/>
    </source>
</evidence>
<evidence type="ECO:0000313" key="2">
    <source>
        <dbReference type="EMBL" id="CAB1417204.1"/>
    </source>
</evidence>
<comment type="caution">
    <text evidence="2">The sequence shown here is derived from an EMBL/GenBank/DDBJ whole genome shotgun (WGS) entry which is preliminary data.</text>
</comment>
<evidence type="ECO:0000313" key="3">
    <source>
        <dbReference type="Proteomes" id="UP001153269"/>
    </source>
</evidence>
<keyword evidence="3" id="KW-1185">Reference proteome</keyword>
<reference evidence="2" key="1">
    <citation type="submission" date="2020-03" db="EMBL/GenBank/DDBJ databases">
        <authorList>
            <person name="Weist P."/>
        </authorList>
    </citation>
    <scope>NUCLEOTIDE SEQUENCE</scope>
</reference>
<gene>
    <name evidence="2" type="ORF">PLEPLA_LOCUS5006</name>
</gene>
<dbReference type="EMBL" id="CADEAL010000252">
    <property type="protein sequence ID" value="CAB1417204.1"/>
    <property type="molecule type" value="Genomic_DNA"/>
</dbReference>
<proteinExistence type="predicted"/>
<organism evidence="2 3">
    <name type="scientific">Pleuronectes platessa</name>
    <name type="common">European plaice</name>
    <dbReference type="NCBI Taxonomy" id="8262"/>
    <lineage>
        <taxon>Eukaryota</taxon>
        <taxon>Metazoa</taxon>
        <taxon>Chordata</taxon>
        <taxon>Craniata</taxon>
        <taxon>Vertebrata</taxon>
        <taxon>Euteleostomi</taxon>
        <taxon>Actinopterygii</taxon>
        <taxon>Neopterygii</taxon>
        <taxon>Teleostei</taxon>
        <taxon>Neoteleostei</taxon>
        <taxon>Acanthomorphata</taxon>
        <taxon>Carangaria</taxon>
        <taxon>Pleuronectiformes</taxon>
        <taxon>Pleuronectoidei</taxon>
        <taxon>Pleuronectidae</taxon>
        <taxon>Pleuronectes</taxon>
    </lineage>
</organism>
<feature type="region of interest" description="Disordered" evidence="1">
    <location>
        <begin position="69"/>
        <end position="119"/>
    </location>
</feature>